<dbReference type="EMBL" id="CABPSR010000030">
    <property type="protein sequence ID" value="VVE85610.1"/>
    <property type="molecule type" value="Genomic_DNA"/>
</dbReference>
<sequence length="213" mass="22548">MGGHSEAPHRGRHRVGPLKGTNAGSLDGACARGPRPAPWRPVIRPSGRRRRRPVSNAARGPRYGVPCAGEKNGIRVVAGAPTTPTDVNPRGCHPTSRPLSRAPPAAGRARRAAARDTTPPRTQYRRYGAPPSQRRSGAIMPYPSPPACSSRPSRPVVGGVPRQPPPAVDATESAARPVRPPAWTRASALPVTTHEGTSRVPLAQRRLATQHGL</sequence>
<proteinExistence type="predicted"/>
<protein>
    <submittedName>
        <fullName evidence="2">Uncharacterized protein</fullName>
    </submittedName>
</protein>
<gene>
    <name evidence="2" type="ORF">PSP31121_05323</name>
</gene>
<feature type="compositionally biased region" description="Low complexity" evidence="1">
    <location>
        <begin position="94"/>
        <end position="107"/>
    </location>
</feature>
<evidence type="ECO:0000313" key="2">
    <source>
        <dbReference type="EMBL" id="VVE85610.1"/>
    </source>
</evidence>
<feature type="region of interest" description="Disordered" evidence="1">
    <location>
        <begin position="1"/>
        <end position="213"/>
    </location>
</feature>
<dbReference type="AlphaFoldDB" id="A0A5E5BMS7"/>
<reference evidence="2 3" key="1">
    <citation type="submission" date="2019-08" db="EMBL/GenBank/DDBJ databases">
        <authorList>
            <person name="Peeters C."/>
        </authorList>
    </citation>
    <scope>NUCLEOTIDE SEQUENCE [LARGE SCALE GENOMIC DNA]</scope>
    <source>
        <strain evidence="2 3">LMG 31121</strain>
    </source>
</reference>
<evidence type="ECO:0000313" key="3">
    <source>
        <dbReference type="Proteomes" id="UP000335538"/>
    </source>
</evidence>
<evidence type="ECO:0000256" key="1">
    <source>
        <dbReference type="SAM" id="MobiDB-lite"/>
    </source>
</evidence>
<organism evidence="2 3">
    <name type="scientific">Pandoraea sputorum</name>
    <dbReference type="NCBI Taxonomy" id="93222"/>
    <lineage>
        <taxon>Bacteria</taxon>
        <taxon>Pseudomonadati</taxon>
        <taxon>Pseudomonadota</taxon>
        <taxon>Betaproteobacteria</taxon>
        <taxon>Burkholderiales</taxon>
        <taxon>Burkholderiaceae</taxon>
        <taxon>Pandoraea</taxon>
    </lineage>
</organism>
<dbReference type="Proteomes" id="UP000335538">
    <property type="component" value="Unassembled WGS sequence"/>
</dbReference>
<feature type="compositionally biased region" description="Low complexity" evidence="1">
    <location>
        <begin position="147"/>
        <end position="161"/>
    </location>
</feature>
<accession>A0A5E5BMS7</accession>
<name>A0A5E5BMS7_9BURK</name>